<proteinExistence type="predicted"/>
<dbReference type="EMBL" id="JACHMF010000001">
    <property type="protein sequence ID" value="MBB4693465.1"/>
    <property type="molecule type" value="Genomic_DNA"/>
</dbReference>
<evidence type="ECO:0000313" key="1">
    <source>
        <dbReference type="EMBL" id="MBB4693465.1"/>
    </source>
</evidence>
<comment type="caution">
    <text evidence="1">The sequence shown here is derived from an EMBL/GenBank/DDBJ whole genome shotgun (WGS) entry which is preliminary data.</text>
</comment>
<protein>
    <submittedName>
        <fullName evidence="1">Uncharacterized protein</fullName>
    </submittedName>
</protein>
<organism evidence="1 2">
    <name type="scientific">Paractinoplanes abujensis</name>
    <dbReference type="NCBI Taxonomy" id="882441"/>
    <lineage>
        <taxon>Bacteria</taxon>
        <taxon>Bacillati</taxon>
        <taxon>Actinomycetota</taxon>
        <taxon>Actinomycetes</taxon>
        <taxon>Micromonosporales</taxon>
        <taxon>Micromonosporaceae</taxon>
        <taxon>Paractinoplanes</taxon>
    </lineage>
</organism>
<name>A0A7W7CRM4_9ACTN</name>
<keyword evidence="2" id="KW-1185">Reference proteome</keyword>
<dbReference type="Proteomes" id="UP000542742">
    <property type="component" value="Unassembled WGS sequence"/>
</dbReference>
<gene>
    <name evidence="1" type="ORF">BKA14_003613</name>
</gene>
<accession>A0A7W7CRM4</accession>
<dbReference type="AlphaFoldDB" id="A0A7W7CRM4"/>
<evidence type="ECO:0000313" key="2">
    <source>
        <dbReference type="Proteomes" id="UP000542742"/>
    </source>
</evidence>
<sequence>MKVFKKLMCGAGLHSGQWSLPGRRCASVRVCVSCGRAGEKVRHTWGGFVYVDADRCGQVRRCERCGTTESRIAHDWGPWLYANVEFNSPQFHKCGRCHETEKTAYTSR</sequence>
<reference evidence="1 2" key="1">
    <citation type="submission" date="2020-08" db="EMBL/GenBank/DDBJ databases">
        <title>Sequencing the genomes of 1000 actinobacteria strains.</title>
        <authorList>
            <person name="Klenk H.-P."/>
        </authorList>
    </citation>
    <scope>NUCLEOTIDE SEQUENCE [LARGE SCALE GENOMIC DNA]</scope>
    <source>
        <strain evidence="1 2">DSM 45518</strain>
    </source>
</reference>